<reference evidence="2 3" key="1">
    <citation type="submission" date="2020-04" db="EMBL/GenBank/DDBJ databases">
        <title>Draft genome of Leeia sp. IMCC25680.</title>
        <authorList>
            <person name="Song J."/>
            <person name="Cho J.-C."/>
        </authorList>
    </citation>
    <scope>NUCLEOTIDE SEQUENCE [LARGE SCALE GENOMIC DNA]</scope>
    <source>
        <strain evidence="2 3">IMCC25680</strain>
    </source>
</reference>
<gene>
    <name evidence="2" type="ORF">HF682_11010</name>
</gene>
<accession>A0A847S1F8</accession>
<sequence length="221" mass="24211">MQKIWWPLVTGKHPPCRIDHLTVTAASLEAGVAWVSAQLGVPLQPGGEHVLMGTHNRLLRLGPRCYLEVIAPAPHLAAPERPRWFALDDPAMATPALRAWVARSVEIEAAAARLQGEVGTVCAMSRGDLLWQISIPEDGRMPWGGVLPMLIEWPEGIHPAERLPDQGVRLLGLHWSHPQASAVQALLDTLPLQDACLQADTPEAMPRLRARVLTPAGERWL</sequence>
<dbReference type="Proteomes" id="UP000587991">
    <property type="component" value="Unassembled WGS sequence"/>
</dbReference>
<dbReference type="Pfam" id="PF13468">
    <property type="entry name" value="Glyoxalase_3"/>
    <property type="match status" value="1"/>
</dbReference>
<name>A0A847S1F8_9NEIS</name>
<dbReference type="InterPro" id="IPR029068">
    <property type="entry name" value="Glyas_Bleomycin-R_OHBP_Dase"/>
</dbReference>
<dbReference type="Gene3D" id="3.10.180.10">
    <property type="entry name" value="2,3-Dihydroxybiphenyl 1,2-Dioxygenase, domain 1"/>
    <property type="match status" value="1"/>
</dbReference>
<feature type="domain" description="Glyoxalase-like" evidence="1">
    <location>
        <begin position="18"/>
        <end position="189"/>
    </location>
</feature>
<dbReference type="InterPro" id="IPR025870">
    <property type="entry name" value="Glyoxalase-like_dom"/>
</dbReference>
<evidence type="ECO:0000259" key="1">
    <source>
        <dbReference type="Pfam" id="PF13468"/>
    </source>
</evidence>
<keyword evidence="3" id="KW-1185">Reference proteome</keyword>
<dbReference type="EMBL" id="JABAIM010000002">
    <property type="protein sequence ID" value="NLR75691.1"/>
    <property type="molecule type" value="Genomic_DNA"/>
</dbReference>
<comment type="caution">
    <text evidence="2">The sequence shown here is derived from an EMBL/GenBank/DDBJ whole genome shotgun (WGS) entry which is preliminary data.</text>
</comment>
<dbReference type="AlphaFoldDB" id="A0A847S1F8"/>
<organism evidence="2 3">
    <name type="scientific">Leeia aquatica</name>
    <dbReference type="NCBI Taxonomy" id="2725557"/>
    <lineage>
        <taxon>Bacteria</taxon>
        <taxon>Pseudomonadati</taxon>
        <taxon>Pseudomonadota</taxon>
        <taxon>Betaproteobacteria</taxon>
        <taxon>Neisseriales</taxon>
        <taxon>Leeiaceae</taxon>
        <taxon>Leeia</taxon>
    </lineage>
</organism>
<proteinExistence type="predicted"/>
<protein>
    <submittedName>
        <fullName evidence="2">VOC family protein</fullName>
    </submittedName>
</protein>
<evidence type="ECO:0000313" key="2">
    <source>
        <dbReference type="EMBL" id="NLR75691.1"/>
    </source>
</evidence>
<evidence type="ECO:0000313" key="3">
    <source>
        <dbReference type="Proteomes" id="UP000587991"/>
    </source>
</evidence>